<comment type="caution">
    <text evidence="6">Lacks conserved residue(s) required for the propagation of feature annotation.</text>
</comment>
<dbReference type="InterPro" id="IPR013328">
    <property type="entry name" value="6PGD_dom2"/>
</dbReference>
<dbReference type="GO" id="GO:0019592">
    <property type="term" value="P:mannitol catabolic process"/>
    <property type="evidence" value="ECO:0007669"/>
    <property type="project" value="TreeGrafter"/>
</dbReference>
<comment type="catalytic activity">
    <reaction evidence="6">
        <text>D-mannitol 1-phosphate + NAD(+) = beta-D-fructose 6-phosphate + NADH + H(+)</text>
        <dbReference type="Rhea" id="RHEA:19661"/>
        <dbReference type="ChEBI" id="CHEBI:15378"/>
        <dbReference type="ChEBI" id="CHEBI:57540"/>
        <dbReference type="ChEBI" id="CHEBI:57634"/>
        <dbReference type="ChEBI" id="CHEBI:57945"/>
        <dbReference type="ChEBI" id="CHEBI:61381"/>
        <dbReference type="EC" id="1.1.1.17"/>
    </reaction>
</comment>
<evidence type="ECO:0000259" key="7">
    <source>
        <dbReference type="Pfam" id="PF01232"/>
    </source>
</evidence>
<dbReference type="Proteomes" id="UP000093070">
    <property type="component" value="Chromosome"/>
</dbReference>
<sequence>MKALHFGAGNIGLGFIGKTLSESNFDVIFSDINQDIINRINHHKNYFVRIVGKNKDKIFNIKNVIGVGFNDPDIVKTITLVDLITTSSGVSSLNKIASVISEGIILKCNMKSIKPLNIIACENKMKASSILKKMVLDTLPEKYYTYFKKYIGFVDCSIDTIIPYKKNQKKSSILIIAEDFQEWIVNITQFKGKIPKITNMKLSKNLDSLIERKLFTLNTGHAIAAYLGLIKTYQTVNEAILDKTIRFIVKSAMKESGNFLIKHYNFNVHDHFSYIDKIFFRFENPFLLDNLTRIARNPLQKLHKEERLVKPLLGCIQYGLSYGNLAKGIAAAFHYYNKNDLESLKISDFIKNQGIQKTLSNICGVSENSEEAHLIISEYNSILINRSIII</sequence>
<dbReference type="PANTHER" id="PTHR30524">
    <property type="entry name" value="MANNITOL-1-PHOSPHATE 5-DEHYDROGENASE"/>
    <property type="match status" value="1"/>
</dbReference>
<evidence type="ECO:0000313" key="10">
    <source>
        <dbReference type="Proteomes" id="UP000093070"/>
    </source>
</evidence>
<dbReference type="InterPro" id="IPR036291">
    <property type="entry name" value="NAD(P)-bd_dom_sf"/>
</dbReference>
<gene>
    <name evidence="6" type="primary">mtlD</name>
    <name evidence="9" type="ORF">ATN01_02840</name>
</gene>
<dbReference type="InterPro" id="IPR013118">
    <property type="entry name" value="Mannitol_DH_C"/>
</dbReference>
<dbReference type="Pfam" id="PF01232">
    <property type="entry name" value="Mannitol_dh"/>
    <property type="match status" value="1"/>
</dbReference>
<dbReference type="NCBIfam" id="NF002646">
    <property type="entry name" value="PRK02318.1-2"/>
    <property type="match status" value="1"/>
</dbReference>
<dbReference type="RefSeq" id="WP_075433567.1">
    <property type="nucleotide sequence ID" value="NZ_CP013259.1"/>
</dbReference>
<reference evidence="9 10" key="1">
    <citation type="submission" date="2015-11" db="EMBL/GenBank/DDBJ databases">
        <title>The complete genome of Buchnera aphidicola from Diuraphis noxia biotype SAM.</title>
        <authorList>
            <person name="Burger N.F.V."/>
            <person name="Oberholster A.-M."/>
        </authorList>
    </citation>
    <scope>NUCLEOTIDE SEQUENCE [LARGE SCALE GENOMIC DNA]</scope>
    <source>
        <strain evidence="9">SAM</strain>
    </source>
</reference>
<dbReference type="InterPro" id="IPR023028">
    <property type="entry name" value="Mannitol_1_phos_5_DH"/>
</dbReference>
<dbReference type="Pfam" id="PF08125">
    <property type="entry name" value="Mannitol_dh_C"/>
    <property type="match status" value="1"/>
</dbReference>
<accession>A0A1B2H985</accession>
<evidence type="ECO:0000256" key="5">
    <source>
        <dbReference type="ARBA" id="ARBA00023027"/>
    </source>
</evidence>
<organism evidence="9 10">
    <name type="scientific">Buchnera aphidicola subsp. Diuraphis noxia</name>
    <dbReference type="NCBI Taxonomy" id="118101"/>
    <lineage>
        <taxon>Bacteria</taxon>
        <taxon>Pseudomonadati</taxon>
        <taxon>Pseudomonadota</taxon>
        <taxon>Gammaproteobacteria</taxon>
        <taxon>Enterobacterales</taxon>
        <taxon>Erwiniaceae</taxon>
        <taxon>Buchnera</taxon>
    </lineage>
</organism>
<feature type="domain" description="Mannitol dehydrogenase C-terminal" evidence="8">
    <location>
        <begin position="205"/>
        <end position="356"/>
    </location>
</feature>
<dbReference type="AlphaFoldDB" id="A0A1B2H985"/>
<dbReference type="PANTHER" id="PTHR30524:SF0">
    <property type="entry name" value="ALTRONATE OXIDOREDUCTASE-RELATED"/>
    <property type="match status" value="1"/>
</dbReference>
<dbReference type="Gene3D" id="1.10.1040.10">
    <property type="entry name" value="N-(1-d-carboxylethyl)-l-norvaline Dehydrogenase, domain 2"/>
    <property type="match status" value="1"/>
</dbReference>
<dbReference type="InterPro" id="IPR000669">
    <property type="entry name" value="Mannitol_DH"/>
</dbReference>
<dbReference type="EMBL" id="CP013259">
    <property type="protein sequence ID" value="ANZ22747.1"/>
    <property type="molecule type" value="Genomic_DNA"/>
</dbReference>
<dbReference type="SUPFAM" id="SSF48179">
    <property type="entry name" value="6-phosphogluconate dehydrogenase C-terminal domain-like"/>
    <property type="match status" value="1"/>
</dbReference>
<name>A0A1B2H985_BUCDN</name>
<feature type="domain" description="Mannitol dehydrogenase N-terminal" evidence="7">
    <location>
        <begin position="1"/>
        <end position="198"/>
    </location>
</feature>
<protein>
    <recommendedName>
        <fullName evidence="3 6">Mannitol-1-phosphate 5-dehydrogenase</fullName>
        <ecNumber evidence="2 6">1.1.1.17</ecNumber>
    </recommendedName>
</protein>
<dbReference type="PATRIC" id="fig|118101.4.peg.565"/>
<dbReference type="SUPFAM" id="SSF51735">
    <property type="entry name" value="NAD(P)-binding Rossmann-fold domains"/>
    <property type="match status" value="1"/>
</dbReference>
<keyword evidence="4 6" id="KW-0560">Oxidoreductase</keyword>
<dbReference type="NCBIfam" id="NF002652">
    <property type="entry name" value="PRK02318.2-5"/>
    <property type="match status" value="1"/>
</dbReference>
<dbReference type="STRING" id="118101.ATN01_02840"/>
<dbReference type="InterPro" id="IPR013131">
    <property type="entry name" value="Mannitol_DH_N"/>
</dbReference>
<evidence type="ECO:0000256" key="1">
    <source>
        <dbReference type="ARBA" id="ARBA00006541"/>
    </source>
</evidence>
<dbReference type="GO" id="GO:0005829">
    <property type="term" value="C:cytosol"/>
    <property type="evidence" value="ECO:0007669"/>
    <property type="project" value="TreeGrafter"/>
</dbReference>
<evidence type="ECO:0000313" key="9">
    <source>
        <dbReference type="EMBL" id="ANZ22747.1"/>
    </source>
</evidence>
<evidence type="ECO:0000256" key="3">
    <source>
        <dbReference type="ARBA" id="ARBA00016219"/>
    </source>
</evidence>
<dbReference type="InterPro" id="IPR008927">
    <property type="entry name" value="6-PGluconate_DH-like_C_sf"/>
</dbReference>
<dbReference type="NCBIfam" id="NF002650">
    <property type="entry name" value="PRK02318.2-2"/>
    <property type="match status" value="1"/>
</dbReference>
<dbReference type="PRINTS" id="PR00084">
    <property type="entry name" value="MTLDHDRGNASE"/>
</dbReference>
<evidence type="ECO:0000256" key="6">
    <source>
        <dbReference type="HAMAP-Rule" id="MF_00196"/>
    </source>
</evidence>
<keyword evidence="5 6" id="KW-0520">NAD</keyword>
<evidence type="ECO:0000259" key="8">
    <source>
        <dbReference type="Pfam" id="PF08125"/>
    </source>
</evidence>
<proteinExistence type="inferred from homology"/>
<dbReference type="Gene3D" id="3.40.50.720">
    <property type="entry name" value="NAD(P)-binding Rossmann-like Domain"/>
    <property type="match status" value="1"/>
</dbReference>
<dbReference type="HAMAP" id="MF_00196">
    <property type="entry name" value="Mannitol_dehydrog"/>
    <property type="match status" value="1"/>
</dbReference>
<evidence type="ECO:0000256" key="4">
    <source>
        <dbReference type="ARBA" id="ARBA00023002"/>
    </source>
</evidence>
<dbReference type="EC" id="1.1.1.17" evidence="2 6"/>
<dbReference type="OrthoDB" id="271711at2"/>
<dbReference type="GO" id="GO:0008926">
    <property type="term" value="F:mannitol-1-phosphate 5-dehydrogenase activity"/>
    <property type="evidence" value="ECO:0007669"/>
    <property type="project" value="UniProtKB-UniRule"/>
</dbReference>
<comment type="similarity">
    <text evidence="1 6">Belongs to the mannitol dehydrogenase family.</text>
</comment>
<evidence type="ECO:0000256" key="2">
    <source>
        <dbReference type="ARBA" id="ARBA00012939"/>
    </source>
</evidence>